<dbReference type="GO" id="GO:0016787">
    <property type="term" value="F:hydrolase activity"/>
    <property type="evidence" value="ECO:0007669"/>
    <property type="project" value="UniProtKB-KW"/>
</dbReference>
<accession>A0A542DWH6</accession>
<dbReference type="SMART" id="SM00797">
    <property type="entry name" value="AHS2"/>
    <property type="match status" value="1"/>
</dbReference>
<dbReference type="Proteomes" id="UP000317893">
    <property type="component" value="Unassembled WGS sequence"/>
</dbReference>
<comment type="caution">
    <text evidence="5">The sequence shown here is derived from an EMBL/GenBank/DDBJ whole genome shotgun (WGS) entry which is preliminary data.</text>
</comment>
<dbReference type="EMBL" id="VFMN01000001">
    <property type="protein sequence ID" value="TQJ07451.1"/>
    <property type="molecule type" value="Genomic_DNA"/>
</dbReference>
<dbReference type="InterPro" id="IPR029000">
    <property type="entry name" value="Cyclophilin-like_dom_sf"/>
</dbReference>
<dbReference type="RefSeq" id="WP_141846497.1">
    <property type="nucleotide sequence ID" value="NZ_BAAAPR010000006.1"/>
</dbReference>
<dbReference type="OrthoDB" id="9768696at2"/>
<dbReference type="GO" id="GO:0005524">
    <property type="term" value="F:ATP binding"/>
    <property type="evidence" value="ECO:0007669"/>
    <property type="project" value="UniProtKB-KW"/>
</dbReference>
<evidence type="ECO:0000256" key="2">
    <source>
        <dbReference type="ARBA" id="ARBA00022801"/>
    </source>
</evidence>
<sequence length="294" mass="29424">MSGALEVLAVGPQVLVQDRGRPGHAAIGVPVGGAADRRSAALAGRLVGDDAGRPLLEVLLGGLAVRARGAQVVAVTGAPGPVTVDGHPAAFAAPVRLADGQVLALGAPVAGLRSYLAVAGGLDVAPVLGSAGTSPVPRLGPPPVAAGDVLAVRGPRSTPPYGDPSVAAAGGWTPPPGGVTTVTAIVGPRHDWFAPGALPLLGRTRWVAGDGDRVGVRLDGPELPRARTDELLSEPMVPGSVQVPPDGRPIVMGRDHPTTGGYPVVAVLTGSSVDRMSQVRPGETVRILLHEACF</sequence>
<organism evidence="5 6">
    <name type="scientific">Lapillicoccus jejuensis</name>
    <dbReference type="NCBI Taxonomy" id="402171"/>
    <lineage>
        <taxon>Bacteria</taxon>
        <taxon>Bacillati</taxon>
        <taxon>Actinomycetota</taxon>
        <taxon>Actinomycetes</taxon>
        <taxon>Micrococcales</taxon>
        <taxon>Intrasporangiaceae</taxon>
        <taxon>Lapillicoccus</taxon>
    </lineage>
</organism>
<dbReference type="SUPFAM" id="SSF50891">
    <property type="entry name" value="Cyclophilin-like"/>
    <property type="match status" value="1"/>
</dbReference>
<feature type="domain" description="Carboxyltransferase" evidence="4">
    <location>
        <begin position="26"/>
        <end position="293"/>
    </location>
</feature>
<evidence type="ECO:0000256" key="1">
    <source>
        <dbReference type="ARBA" id="ARBA00022741"/>
    </source>
</evidence>
<evidence type="ECO:0000313" key="6">
    <source>
        <dbReference type="Proteomes" id="UP000317893"/>
    </source>
</evidence>
<keyword evidence="3" id="KW-0067">ATP-binding</keyword>
<proteinExistence type="predicted"/>
<evidence type="ECO:0000313" key="5">
    <source>
        <dbReference type="EMBL" id="TQJ07451.1"/>
    </source>
</evidence>
<dbReference type="Gene3D" id="2.40.100.10">
    <property type="entry name" value="Cyclophilin-like"/>
    <property type="match status" value="1"/>
</dbReference>
<dbReference type="PANTHER" id="PTHR43309">
    <property type="entry name" value="5-OXOPROLINASE SUBUNIT C"/>
    <property type="match status" value="1"/>
</dbReference>
<reference evidence="5 6" key="1">
    <citation type="submission" date="2019-06" db="EMBL/GenBank/DDBJ databases">
        <title>Sequencing the genomes of 1000 actinobacteria strains.</title>
        <authorList>
            <person name="Klenk H.-P."/>
        </authorList>
    </citation>
    <scope>NUCLEOTIDE SEQUENCE [LARGE SCALE GENOMIC DNA]</scope>
    <source>
        <strain evidence="5 6">DSM 18607</strain>
    </source>
</reference>
<dbReference type="Pfam" id="PF02626">
    <property type="entry name" value="CT_A_B"/>
    <property type="match status" value="1"/>
</dbReference>
<gene>
    <name evidence="5" type="ORF">FB458_0513</name>
</gene>
<dbReference type="AlphaFoldDB" id="A0A542DWH6"/>
<evidence type="ECO:0000256" key="3">
    <source>
        <dbReference type="ARBA" id="ARBA00022840"/>
    </source>
</evidence>
<keyword evidence="2" id="KW-0378">Hydrolase</keyword>
<dbReference type="PANTHER" id="PTHR43309:SF3">
    <property type="entry name" value="5-OXOPROLINASE SUBUNIT C"/>
    <property type="match status" value="1"/>
</dbReference>
<dbReference type="InterPro" id="IPR052708">
    <property type="entry name" value="PxpC"/>
</dbReference>
<keyword evidence="6" id="KW-1185">Reference proteome</keyword>
<keyword evidence="1" id="KW-0547">Nucleotide-binding</keyword>
<dbReference type="InterPro" id="IPR003778">
    <property type="entry name" value="CT_A_B"/>
</dbReference>
<evidence type="ECO:0000259" key="4">
    <source>
        <dbReference type="SMART" id="SM00797"/>
    </source>
</evidence>
<name>A0A542DWH6_9MICO</name>
<protein>
    <submittedName>
        <fullName evidence="5">Biotin-dependent carboxylase-like uncharacterized protein</fullName>
    </submittedName>
</protein>